<evidence type="ECO:0000259" key="4">
    <source>
        <dbReference type="Pfam" id="PF09130"/>
    </source>
</evidence>
<dbReference type="AlphaFoldDB" id="A0A2S6NB11"/>
<dbReference type="InterPro" id="IPR015815">
    <property type="entry name" value="HIBADH-related"/>
</dbReference>
<evidence type="ECO:0000256" key="1">
    <source>
        <dbReference type="ARBA" id="ARBA00023002"/>
    </source>
</evidence>
<dbReference type="RefSeq" id="WP_104519891.1">
    <property type="nucleotide sequence ID" value="NZ_NHRY01000182.1"/>
</dbReference>
<evidence type="ECO:0000313" key="5">
    <source>
        <dbReference type="EMBL" id="PPQ31787.1"/>
    </source>
</evidence>
<evidence type="ECO:0000259" key="3">
    <source>
        <dbReference type="Pfam" id="PF03446"/>
    </source>
</evidence>
<dbReference type="InterPro" id="IPR006115">
    <property type="entry name" value="6PGDH_NADP-bd"/>
</dbReference>
<dbReference type="Gene3D" id="3.40.50.720">
    <property type="entry name" value="NAD(P)-binding Rossmann-like Domain"/>
    <property type="match status" value="1"/>
</dbReference>
<evidence type="ECO:0000256" key="2">
    <source>
        <dbReference type="PIRSR" id="PIRSR000103-1"/>
    </source>
</evidence>
<dbReference type="PANTHER" id="PTHR43580:SF2">
    <property type="entry name" value="CYTOKINE-LIKE NUCLEAR FACTOR N-PAC"/>
    <property type="match status" value="1"/>
</dbReference>
<dbReference type="Pfam" id="PF03446">
    <property type="entry name" value="NAD_binding_2"/>
    <property type="match status" value="1"/>
</dbReference>
<feature type="active site" evidence="2">
    <location>
        <position position="169"/>
    </location>
</feature>
<dbReference type="InterPro" id="IPR008927">
    <property type="entry name" value="6-PGluconate_DH-like_C_sf"/>
</dbReference>
<dbReference type="InterPro" id="IPR013328">
    <property type="entry name" value="6PGD_dom2"/>
</dbReference>
<feature type="domain" description="Phosphogluconate dehydrogenase NAD-binding putative C-terminal" evidence="4">
    <location>
        <begin position="190"/>
        <end position="258"/>
    </location>
</feature>
<dbReference type="Proteomes" id="UP000239724">
    <property type="component" value="Unassembled WGS sequence"/>
</dbReference>
<dbReference type="Pfam" id="PF09130">
    <property type="entry name" value="DUF1932"/>
    <property type="match status" value="1"/>
</dbReference>
<proteinExistence type="predicted"/>
<comment type="caution">
    <text evidence="5">The sequence shown here is derived from an EMBL/GenBank/DDBJ whole genome shotgun (WGS) entry which is preliminary data.</text>
</comment>
<dbReference type="PIRSF" id="PIRSF000103">
    <property type="entry name" value="HIBADH"/>
    <property type="match status" value="1"/>
</dbReference>
<keyword evidence="1" id="KW-0560">Oxidoreductase</keyword>
<gene>
    <name evidence="5" type="ORF">CCS01_16330</name>
</gene>
<feature type="domain" description="6-phosphogluconate dehydrogenase NADP-binding" evidence="3">
    <location>
        <begin position="5"/>
        <end position="124"/>
    </location>
</feature>
<organism evidence="5 6">
    <name type="scientific">Rhodopila globiformis</name>
    <name type="common">Rhodopseudomonas globiformis</name>
    <dbReference type="NCBI Taxonomy" id="1071"/>
    <lineage>
        <taxon>Bacteria</taxon>
        <taxon>Pseudomonadati</taxon>
        <taxon>Pseudomonadota</taxon>
        <taxon>Alphaproteobacteria</taxon>
        <taxon>Acetobacterales</taxon>
        <taxon>Acetobacteraceae</taxon>
        <taxon>Rhodopila</taxon>
    </lineage>
</organism>
<sequence>MPPIVAVIAPGMMGSAVAKRLSTAGLEIRTLLAGRSAESRERAAAAGMRDVAPGQVADADFILSIVPPGQALGLAERLAPALRAASRKPIYVDCNAVSPETVLRVAHVVRETGAGFVDGGIIGPPPEPDSSRTRIYLSGPDAGKVALLERYGLSMPIQPGPVGAASAMKMSYAGITKGFTALGATMMLAAMRAGTADALVAEMSVSQPQLLKWLTTQMPRMHGKAYRWVAEMQEIAAFVGADRPGAGLYEAAANLYEVIAADVAGPREETKLLDAFCDKARTA</sequence>
<evidence type="ECO:0000313" key="6">
    <source>
        <dbReference type="Proteomes" id="UP000239724"/>
    </source>
</evidence>
<name>A0A2S6NB11_RHOGL</name>
<dbReference type="GO" id="GO:0016491">
    <property type="term" value="F:oxidoreductase activity"/>
    <property type="evidence" value="ECO:0007669"/>
    <property type="project" value="UniProtKB-KW"/>
</dbReference>
<dbReference type="SUPFAM" id="SSF51735">
    <property type="entry name" value="NAD(P)-binding Rossmann-fold domains"/>
    <property type="match status" value="1"/>
</dbReference>
<protein>
    <submittedName>
        <fullName evidence="5">6-phosphogluconate dehydrogenase</fullName>
    </submittedName>
</protein>
<dbReference type="InterPro" id="IPR036291">
    <property type="entry name" value="NAD(P)-bd_dom_sf"/>
</dbReference>
<dbReference type="OrthoDB" id="1271986at2"/>
<reference evidence="5 6" key="1">
    <citation type="journal article" date="2018" name="Arch. Microbiol.">
        <title>New insights into the metabolic potential of the phototrophic purple bacterium Rhodopila globiformis DSM 161(T) from its draft genome sequence and evidence for a vanadium-dependent nitrogenase.</title>
        <authorList>
            <person name="Imhoff J.F."/>
            <person name="Rahn T."/>
            <person name="Kunzel S."/>
            <person name="Neulinger S.C."/>
        </authorList>
    </citation>
    <scope>NUCLEOTIDE SEQUENCE [LARGE SCALE GENOMIC DNA]</scope>
    <source>
        <strain evidence="5 6">DSM 161</strain>
    </source>
</reference>
<dbReference type="Gene3D" id="1.10.1040.10">
    <property type="entry name" value="N-(1-d-carboxylethyl)-l-norvaline Dehydrogenase, domain 2"/>
    <property type="match status" value="1"/>
</dbReference>
<dbReference type="SUPFAM" id="SSF48179">
    <property type="entry name" value="6-phosphogluconate dehydrogenase C-terminal domain-like"/>
    <property type="match status" value="1"/>
</dbReference>
<dbReference type="PANTHER" id="PTHR43580">
    <property type="entry name" value="OXIDOREDUCTASE GLYR1-RELATED"/>
    <property type="match status" value="1"/>
</dbReference>
<dbReference type="EMBL" id="NHRY01000182">
    <property type="protein sequence ID" value="PPQ31787.1"/>
    <property type="molecule type" value="Genomic_DNA"/>
</dbReference>
<accession>A0A2S6NB11</accession>
<dbReference type="InterPro" id="IPR051265">
    <property type="entry name" value="HIBADH-related_NP60_sf"/>
</dbReference>
<dbReference type="GO" id="GO:0050661">
    <property type="term" value="F:NADP binding"/>
    <property type="evidence" value="ECO:0007669"/>
    <property type="project" value="InterPro"/>
</dbReference>
<dbReference type="InterPro" id="IPR015814">
    <property type="entry name" value="Pgluconate_DH_NAD-bd_C"/>
</dbReference>
<keyword evidence="6" id="KW-1185">Reference proteome</keyword>